<organism evidence="3 4">
    <name type="scientific">Collybiopsis confluens</name>
    <dbReference type="NCBI Taxonomy" id="2823264"/>
    <lineage>
        <taxon>Eukaryota</taxon>
        <taxon>Fungi</taxon>
        <taxon>Dikarya</taxon>
        <taxon>Basidiomycota</taxon>
        <taxon>Agaricomycotina</taxon>
        <taxon>Agaricomycetes</taxon>
        <taxon>Agaricomycetidae</taxon>
        <taxon>Agaricales</taxon>
        <taxon>Marasmiineae</taxon>
        <taxon>Omphalotaceae</taxon>
        <taxon>Collybiopsis</taxon>
    </lineage>
</organism>
<feature type="region of interest" description="Disordered" evidence="1">
    <location>
        <begin position="1"/>
        <end position="59"/>
    </location>
</feature>
<gene>
    <name evidence="3" type="ORF">D9757_012690</name>
</gene>
<sequence length="375" mass="42314">MEEDAELDKDEQDQAIHKSVEIGDDNDSDDAGDNMMPMKDVTKRQKKRPIKQRRGRKPKVLLKEFDNEDLALLAKRCARMGTCILSMFPDSKLFAWGLFSETLKTMAAEGSADDMISSDTNKRKDLVTFMSYGPSSVQFDLGKESSAVGWLMQDRRYHEGEVDFEARSTNGLPFQTTLIGGILRGYFIDGKPSQDEILVEYLKSHREIPLPLIAMIVALIGNAIQEYAIGYKQITVLSAANLGFHYTAIIKTLKDLKSKTPAYYDFLQTKLWKEMNTSAPEIVPPQVYNYDALTAFALSATNRETSEGEFDKDHNIIGTGKMKAITVVEEEDKEHDEEEWGQSREEPPKKWKGKTLAEDLMGEPTLILEEAPSFT</sequence>
<evidence type="ECO:0000313" key="4">
    <source>
        <dbReference type="Proteomes" id="UP000518752"/>
    </source>
</evidence>
<feature type="compositionally biased region" description="Acidic residues" evidence="1">
    <location>
        <begin position="1"/>
        <end position="11"/>
    </location>
</feature>
<comment type="caution">
    <text evidence="3">The sequence shown here is derived from an EMBL/GenBank/DDBJ whole genome shotgun (WGS) entry which is preliminary data.</text>
</comment>
<name>A0A8H5LQS3_9AGAR</name>
<evidence type="ECO:0000256" key="1">
    <source>
        <dbReference type="SAM" id="MobiDB-lite"/>
    </source>
</evidence>
<dbReference type="OrthoDB" id="3069387at2759"/>
<feature type="compositionally biased region" description="Acidic residues" evidence="1">
    <location>
        <begin position="330"/>
        <end position="340"/>
    </location>
</feature>
<accession>A0A8H5LQS3</accession>
<dbReference type="AlphaFoldDB" id="A0A8H5LQS3"/>
<feature type="compositionally biased region" description="Basic residues" evidence="1">
    <location>
        <begin position="44"/>
        <end position="59"/>
    </location>
</feature>
<keyword evidence="4" id="KW-1185">Reference proteome</keyword>
<dbReference type="InterPro" id="IPR045341">
    <property type="entry name" value="DUF6532"/>
</dbReference>
<dbReference type="Proteomes" id="UP000518752">
    <property type="component" value="Unassembled WGS sequence"/>
</dbReference>
<proteinExistence type="predicted"/>
<dbReference type="Pfam" id="PF20149">
    <property type="entry name" value="DUF6532"/>
    <property type="match status" value="1"/>
</dbReference>
<feature type="compositionally biased region" description="Acidic residues" evidence="1">
    <location>
        <begin position="22"/>
        <end position="32"/>
    </location>
</feature>
<feature type="domain" description="DUF6532" evidence="2">
    <location>
        <begin position="141"/>
        <end position="256"/>
    </location>
</feature>
<reference evidence="3 4" key="1">
    <citation type="journal article" date="2020" name="ISME J.">
        <title>Uncovering the hidden diversity of litter-decomposition mechanisms in mushroom-forming fungi.</title>
        <authorList>
            <person name="Floudas D."/>
            <person name="Bentzer J."/>
            <person name="Ahren D."/>
            <person name="Johansson T."/>
            <person name="Persson P."/>
            <person name="Tunlid A."/>
        </authorList>
    </citation>
    <scope>NUCLEOTIDE SEQUENCE [LARGE SCALE GENOMIC DNA]</scope>
    <source>
        <strain evidence="3 4">CBS 406.79</strain>
    </source>
</reference>
<dbReference type="EMBL" id="JAACJN010000157">
    <property type="protein sequence ID" value="KAF5366097.1"/>
    <property type="molecule type" value="Genomic_DNA"/>
</dbReference>
<evidence type="ECO:0000259" key="2">
    <source>
        <dbReference type="Pfam" id="PF20149"/>
    </source>
</evidence>
<evidence type="ECO:0000313" key="3">
    <source>
        <dbReference type="EMBL" id="KAF5366097.1"/>
    </source>
</evidence>
<protein>
    <recommendedName>
        <fullName evidence="2">DUF6532 domain-containing protein</fullName>
    </recommendedName>
</protein>
<feature type="compositionally biased region" description="Basic and acidic residues" evidence="1">
    <location>
        <begin position="12"/>
        <end position="21"/>
    </location>
</feature>
<feature type="region of interest" description="Disordered" evidence="1">
    <location>
        <begin position="330"/>
        <end position="356"/>
    </location>
</feature>